<proteinExistence type="predicted"/>
<gene>
    <name evidence="1" type="ORF">HMPREF0322_01350</name>
</gene>
<evidence type="ECO:0000313" key="1">
    <source>
        <dbReference type="EMBL" id="EHL07953.1"/>
    </source>
</evidence>
<dbReference type="EMBL" id="AFZX01000032">
    <property type="protein sequence ID" value="EHL07953.1"/>
    <property type="molecule type" value="Genomic_DNA"/>
</dbReference>
<accession>G9XK67</accession>
<comment type="caution">
    <text evidence="1">The sequence shown here is derived from an EMBL/GenBank/DDBJ whole genome shotgun (WGS) entry which is preliminary data.</text>
</comment>
<dbReference type="Proteomes" id="UP000004416">
    <property type="component" value="Unassembled WGS sequence"/>
</dbReference>
<evidence type="ECO:0000313" key="2">
    <source>
        <dbReference type="Proteomes" id="UP000004416"/>
    </source>
</evidence>
<name>G9XK67_DESHA</name>
<sequence length="46" mass="5310">MTIFPSAEAYSVLPQPDREKTSRHVKISTETFNSLFFMTILLPNNH</sequence>
<dbReference type="AlphaFoldDB" id="G9XK67"/>
<protein>
    <submittedName>
        <fullName evidence="1">Uncharacterized protein</fullName>
    </submittedName>
</protein>
<dbReference type="HOGENOM" id="CLU_3182853_0_0_9"/>
<organism evidence="1 2">
    <name type="scientific">Desulfitobacterium hafniense DP7</name>
    <dbReference type="NCBI Taxonomy" id="537010"/>
    <lineage>
        <taxon>Bacteria</taxon>
        <taxon>Bacillati</taxon>
        <taxon>Bacillota</taxon>
        <taxon>Clostridia</taxon>
        <taxon>Eubacteriales</taxon>
        <taxon>Desulfitobacteriaceae</taxon>
        <taxon>Desulfitobacterium</taxon>
    </lineage>
</organism>
<reference evidence="1 2" key="1">
    <citation type="submission" date="2011-08" db="EMBL/GenBank/DDBJ databases">
        <authorList>
            <person name="Weinstock G."/>
            <person name="Sodergren E."/>
            <person name="Clifton S."/>
            <person name="Fulton L."/>
            <person name="Fulton B."/>
            <person name="Courtney L."/>
            <person name="Fronick C."/>
            <person name="Harrison M."/>
            <person name="Strong C."/>
            <person name="Farmer C."/>
            <person name="Delahaunty K."/>
            <person name="Markovic C."/>
            <person name="Hall O."/>
            <person name="Minx P."/>
            <person name="Tomlinson C."/>
            <person name="Mitreva M."/>
            <person name="Hou S."/>
            <person name="Chen J."/>
            <person name="Wollam A."/>
            <person name="Pepin K.H."/>
            <person name="Johnson M."/>
            <person name="Bhonagiri V."/>
            <person name="Zhang X."/>
            <person name="Suruliraj S."/>
            <person name="Warren W."/>
            <person name="Chinwalla A."/>
            <person name="Mardis E.R."/>
            <person name="Wilson R.K."/>
        </authorList>
    </citation>
    <scope>NUCLEOTIDE SEQUENCE [LARGE SCALE GENOMIC DNA]</scope>
    <source>
        <strain evidence="1 2">DP7</strain>
    </source>
</reference>